<dbReference type="Proteomes" id="UP000054928">
    <property type="component" value="Unassembled WGS sequence"/>
</dbReference>
<sequence length="192" mass="21265">MGCNQSKTNEHDVNVSSTAQLSISKSEVFEKNVTTNGVQPSIAPSEAESEPALTANEAVVKTKIQDFALQFHPGEVCINEYGVAFYNFDGSNPADPSQEFHVSKRYSEFKIMHAAISKLMASEKNVKVKDQDKFQTYPALPSMPRANAVTYLLGRGDQNVVKEREDQFVKILNAIAAHPIAFKSETFKDFLT</sequence>
<dbReference type="Gene3D" id="3.30.1520.10">
    <property type="entry name" value="Phox-like domain"/>
    <property type="match status" value="1"/>
</dbReference>
<dbReference type="OMA" id="CTQSKTN"/>
<dbReference type="RefSeq" id="XP_024581494.1">
    <property type="nucleotide sequence ID" value="XM_024715836.1"/>
</dbReference>
<organism evidence="2 3">
    <name type="scientific">Plasmopara halstedii</name>
    <name type="common">Downy mildew of sunflower</name>
    <dbReference type="NCBI Taxonomy" id="4781"/>
    <lineage>
        <taxon>Eukaryota</taxon>
        <taxon>Sar</taxon>
        <taxon>Stramenopiles</taxon>
        <taxon>Oomycota</taxon>
        <taxon>Peronosporomycetes</taxon>
        <taxon>Peronosporales</taxon>
        <taxon>Peronosporaceae</taxon>
        <taxon>Plasmopara</taxon>
    </lineage>
</organism>
<evidence type="ECO:0000313" key="3">
    <source>
        <dbReference type="Proteomes" id="UP000054928"/>
    </source>
</evidence>
<dbReference type="OrthoDB" id="129140at2759"/>
<dbReference type="AlphaFoldDB" id="A0A0P1AUL8"/>
<keyword evidence="3" id="KW-1185">Reference proteome</keyword>
<proteinExistence type="predicted"/>
<evidence type="ECO:0000259" key="1">
    <source>
        <dbReference type="PROSITE" id="PS50195"/>
    </source>
</evidence>
<dbReference type="EMBL" id="CCYD01001551">
    <property type="protein sequence ID" value="CEG45125.1"/>
    <property type="molecule type" value="Genomic_DNA"/>
</dbReference>
<accession>A0A0P1AUL8</accession>
<name>A0A0P1AUL8_PLAHL</name>
<dbReference type="PROSITE" id="PS50195">
    <property type="entry name" value="PX"/>
    <property type="match status" value="1"/>
</dbReference>
<feature type="domain" description="PX" evidence="1">
    <location>
        <begin position="45"/>
        <end position="192"/>
    </location>
</feature>
<dbReference type="GO" id="GO:0035091">
    <property type="term" value="F:phosphatidylinositol binding"/>
    <property type="evidence" value="ECO:0007669"/>
    <property type="project" value="InterPro"/>
</dbReference>
<dbReference type="SUPFAM" id="SSF64268">
    <property type="entry name" value="PX domain"/>
    <property type="match status" value="1"/>
</dbReference>
<dbReference type="GeneID" id="36396501"/>
<protein>
    <submittedName>
        <fullName evidence="2">Phox homologous domain</fullName>
    </submittedName>
</protein>
<reference evidence="3" key="1">
    <citation type="submission" date="2014-09" db="EMBL/GenBank/DDBJ databases">
        <authorList>
            <person name="Sharma Rahul"/>
            <person name="Thines Marco"/>
        </authorList>
    </citation>
    <scope>NUCLEOTIDE SEQUENCE [LARGE SCALE GENOMIC DNA]</scope>
</reference>
<dbReference type="Pfam" id="PF00787">
    <property type="entry name" value="PX"/>
    <property type="match status" value="1"/>
</dbReference>
<dbReference type="InterPro" id="IPR001683">
    <property type="entry name" value="PX_dom"/>
</dbReference>
<evidence type="ECO:0000313" key="2">
    <source>
        <dbReference type="EMBL" id="CEG45125.1"/>
    </source>
</evidence>
<dbReference type="InterPro" id="IPR036871">
    <property type="entry name" value="PX_dom_sf"/>
</dbReference>